<protein>
    <submittedName>
        <fullName evidence="2">Adenine nucleotide alpha hydrolase</fullName>
    </submittedName>
</protein>
<dbReference type="InterPro" id="IPR014729">
    <property type="entry name" value="Rossmann-like_a/b/a_fold"/>
</dbReference>
<evidence type="ECO:0000259" key="1">
    <source>
        <dbReference type="Pfam" id="PF01902"/>
    </source>
</evidence>
<dbReference type="EMBL" id="DSVQ01000012">
    <property type="protein sequence ID" value="HGT39118.1"/>
    <property type="molecule type" value="Genomic_DNA"/>
</dbReference>
<comment type="caution">
    <text evidence="2">The sequence shown here is derived from an EMBL/GenBank/DDBJ whole genome shotgun (WGS) entry which is preliminary data.</text>
</comment>
<dbReference type="Gene3D" id="3.90.1490.10">
    <property type="entry name" value="putative n-type atp pyrophosphatase, domain 2"/>
    <property type="match status" value="1"/>
</dbReference>
<dbReference type="GO" id="GO:0016787">
    <property type="term" value="F:hydrolase activity"/>
    <property type="evidence" value="ECO:0007669"/>
    <property type="project" value="UniProtKB-KW"/>
</dbReference>
<gene>
    <name evidence="2" type="ORF">ENS64_07625</name>
</gene>
<dbReference type="Gene3D" id="3.40.50.620">
    <property type="entry name" value="HUPs"/>
    <property type="match status" value="1"/>
</dbReference>
<dbReference type="CDD" id="cd01994">
    <property type="entry name" value="AANH_PF0828-like"/>
    <property type="match status" value="1"/>
</dbReference>
<evidence type="ECO:0000313" key="2">
    <source>
        <dbReference type="EMBL" id="HGT39118.1"/>
    </source>
</evidence>
<proteinExistence type="predicted"/>
<accession>A0A7C4LLZ0</accession>
<dbReference type="Pfam" id="PF01902">
    <property type="entry name" value="Diphthami_syn_2"/>
    <property type="match status" value="1"/>
</dbReference>
<feature type="domain" description="Diphthamide synthase" evidence="1">
    <location>
        <begin position="4"/>
        <end position="215"/>
    </location>
</feature>
<dbReference type="SUPFAM" id="SSF52402">
    <property type="entry name" value="Adenine nucleotide alpha hydrolases-like"/>
    <property type="match status" value="1"/>
</dbReference>
<dbReference type="InterPro" id="IPR002761">
    <property type="entry name" value="Diphthami_syn_dom"/>
</dbReference>
<sequence length="235" mass="25963">MSQRVLVSWSSGKDSAWTLHVLRKDPDVEVVGLVTTVNTTHGRVAMHSTRLAIVEAQARAVGLPLHIIPLPWPCSNAVYERVMRGAIEGWARNGATHIAFGDLFLEDIRAYRIKQLEGSGLEPLFPIWHQATEPLARSMIDAGVVAVVTCVDPRKLSPSFAGRKLDHAFLDELPRDVDPCGENGEFHTCVLDGPMFHERLHATVGEIVEREGFYFADLVPELNMVDGAVASNNHR</sequence>
<reference evidence="2" key="1">
    <citation type="journal article" date="2020" name="mSystems">
        <title>Genome- and Community-Level Interaction Insights into Carbon Utilization and Element Cycling Functions of Hydrothermarchaeota in Hydrothermal Sediment.</title>
        <authorList>
            <person name="Zhou Z."/>
            <person name="Liu Y."/>
            <person name="Xu W."/>
            <person name="Pan J."/>
            <person name="Luo Z.H."/>
            <person name="Li M."/>
        </authorList>
    </citation>
    <scope>NUCLEOTIDE SEQUENCE [LARGE SCALE GENOMIC DNA]</scope>
    <source>
        <strain evidence="2">SpSt-508</strain>
    </source>
</reference>
<dbReference type="AlphaFoldDB" id="A0A7C4LLZ0"/>
<name>A0A7C4LLZ0_9PLAN</name>
<organism evidence="2">
    <name type="scientific">Schlesneria paludicola</name>
    <dbReference type="NCBI Taxonomy" id="360056"/>
    <lineage>
        <taxon>Bacteria</taxon>
        <taxon>Pseudomonadati</taxon>
        <taxon>Planctomycetota</taxon>
        <taxon>Planctomycetia</taxon>
        <taxon>Planctomycetales</taxon>
        <taxon>Planctomycetaceae</taxon>
        <taxon>Schlesneria</taxon>
    </lineage>
</organism>
<keyword evidence="2" id="KW-0378">Hydrolase</keyword>